<protein>
    <submittedName>
        <fullName evidence="2">Uncharacterized protein</fullName>
    </submittedName>
</protein>
<keyword evidence="3" id="KW-1185">Reference proteome</keyword>
<dbReference type="Proteomes" id="UP000247892">
    <property type="component" value="Unassembled WGS sequence"/>
</dbReference>
<feature type="region of interest" description="Disordered" evidence="1">
    <location>
        <begin position="19"/>
        <end position="41"/>
    </location>
</feature>
<comment type="caution">
    <text evidence="2">The sequence shown here is derived from an EMBL/GenBank/DDBJ whole genome shotgun (WGS) entry which is preliminary data.</text>
</comment>
<sequence length="97" mass="10556">MEDGAIDYLSFVRGFLAATDPENSDGDEPTVPPANGRALDPESYAEGYAVARTREFPVTYRELSVRDDGRFTGTLDLGDLSGFGEFTDERLSGTLDL</sequence>
<accession>A0A318LUE8</accession>
<proteinExistence type="predicted"/>
<evidence type="ECO:0000313" key="3">
    <source>
        <dbReference type="Proteomes" id="UP000247892"/>
    </source>
</evidence>
<gene>
    <name evidence="2" type="ORF">BA062_01090</name>
</gene>
<dbReference type="EMBL" id="MASU01000001">
    <property type="protein sequence ID" value="PXY38384.1"/>
    <property type="molecule type" value="Genomic_DNA"/>
</dbReference>
<organism evidence="2 3">
    <name type="scientific">Prauserella flavalba</name>
    <dbReference type="NCBI Taxonomy" id="1477506"/>
    <lineage>
        <taxon>Bacteria</taxon>
        <taxon>Bacillati</taxon>
        <taxon>Actinomycetota</taxon>
        <taxon>Actinomycetes</taxon>
        <taxon>Pseudonocardiales</taxon>
        <taxon>Pseudonocardiaceae</taxon>
        <taxon>Prauserella</taxon>
    </lineage>
</organism>
<reference evidence="2 3" key="1">
    <citation type="submission" date="2016-07" db="EMBL/GenBank/DDBJ databases">
        <title>Draft genome sequence of Prauserella sp. YIM 121212, isolated from alkaline soil.</title>
        <authorList>
            <person name="Ruckert C."/>
            <person name="Albersmeier A."/>
            <person name="Jiang C.-L."/>
            <person name="Jiang Y."/>
            <person name="Kalinowski J."/>
            <person name="Schneider O."/>
            <person name="Winkler A."/>
            <person name="Zotchev S.B."/>
        </authorList>
    </citation>
    <scope>NUCLEOTIDE SEQUENCE [LARGE SCALE GENOMIC DNA]</scope>
    <source>
        <strain evidence="2 3">YIM 121212</strain>
    </source>
</reference>
<dbReference type="RefSeq" id="WP_110334117.1">
    <property type="nucleotide sequence ID" value="NZ_JBHVKT010000002.1"/>
</dbReference>
<dbReference type="OrthoDB" id="3555712at2"/>
<evidence type="ECO:0000256" key="1">
    <source>
        <dbReference type="SAM" id="MobiDB-lite"/>
    </source>
</evidence>
<dbReference type="AlphaFoldDB" id="A0A318LUE8"/>
<name>A0A318LUE8_9PSEU</name>
<evidence type="ECO:0000313" key="2">
    <source>
        <dbReference type="EMBL" id="PXY38384.1"/>
    </source>
</evidence>